<dbReference type="EMBL" id="NIPV01000097">
    <property type="protein sequence ID" value="OWJ72404.1"/>
    <property type="molecule type" value="Genomic_DNA"/>
</dbReference>
<proteinExistence type="predicted"/>
<reference evidence="3 4" key="1">
    <citation type="submission" date="2016-11" db="EMBL/GenBank/DDBJ databases">
        <title>Comparison of Traditional DNA-DNA Hybridization with In Silico Genomic Analysis.</title>
        <authorList>
            <person name="Nicholson A.C."/>
            <person name="Sammons S."/>
            <person name="Humrighouse B.W."/>
            <person name="Graziano J."/>
            <person name="Lasker B."/>
            <person name="Whitney A.M."/>
            <person name="Mcquiston J.R."/>
        </authorList>
    </citation>
    <scope>NUCLEOTIDE SEQUENCE [LARGE SCALE GENOMIC DNA]</scope>
    <source>
        <strain evidence="1 4">H1892</strain>
        <strain evidence="2 3">H2381</strain>
    </source>
</reference>
<dbReference type="AlphaFoldDB" id="A0A212AHW1"/>
<protein>
    <submittedName>
        <fullName evidence="2">Uncharacterized protein</fullName>
    </submittedName>
</protein>
<evidence type="ECO:0000313" key="2">
    <source>
        <dbReference type="EMBL" id="OWJ81092.1"/>
    </source>
</evidence>
<dbReference type="Proteomes" id="UP000214673">
    <property type="component" value="Unassembled WGS sequence"/>
</dbReference>
<gene>
    <name evidence="2" type="ORF">CDV52_19625</name>
    <name evidence="1" type="ORF">CDV53_17560</name>
</gene>
<evidence type="ECO:0000313" key="1">
    <source>
        <dbReference type="EMBL" id="OWJ72404.1"/>
    </source>
</evidence>
<comment type="caution">
    <text evidence="2">The sequence shown here is derived from an EMBL/GenBank/DDBJ whole genome shotgun (WGS) entry which is preliminary data.</text>
</comment>
<name>A0A212AHW1_9RHOB</name>
<dbReference type="STRING" id="366616.CG51_05315"/>
<organism evidence="2 3">
    <name type="scientific">Haematobacter missouriensis</name>
    <dbReference type="NCBI Taxonomy" id="366616"/>
    <lineage>
        <taxon>Bacteria</taxon>
        <taxon>Pseudomonadati</taxon>
        <taxon>Pseudomonadota</taxon>
        <taxon>Alphaproteobacteria</taxon>
        <taxon>Rhodobacterales</taxon>
        <taxon>Paracoccaceae</taxon>
        <taxon>Haematobacter</taxon>
    </lineage>
</organism>
<sequence>MAMTHGYDVLDEEHPFMVMSGARPFICAICERPGWRRWPGPIQCHPIAPCCALCERKWGIAMLPAGAFRDRRIVGLIFALANALESEARQQFYRRYGYGAP</sequence>
<dbReference type="Proteomes" id="UP000196640">
    <property type="component" value="Unassembled WGS sequence"/>
</dbReference>
<dbReference type="EMBL" id="NIPX01000048">
    <property type="protein sequence ID" value="OWJ81092.1"/>
    <property type="molecule type" value="Genomic_DNA"/>
</dbReference>
<evidence type="ECO:0000313" key="3">
    <source>
        <dbReference type="Proteomes" id="UP000196640"/>
    </source>
</evidence>
<accession>A0A212AHW1</accession>
<evidence type="ECO:0000313" key="4">
    <source>
        <dbReference type="Proteomes" id="UP000214673"/>
    </source>
</evidence>
<keyword evidence="4" id="KW-1185">Reference proteome</keyword>